<keyword evidence="7" id="KW-1185">Reference proteome</keyword>
<name>A0ABR6ERP0_9SPHI</name>
<evidence type="ECO:0000256" key="3">
    <source>
        <dbReference type="ARBA" id="ARBA00023163"/>
    </source>
</evidence>
<feature type="transmembrane region" description="Helical" evidence="4">
    <location>
        <begin position="6"/>
        <end position="21"/>
    </location>
</feature>
<dbReference type="PROSITE" id="PS01124">
    <property type="entry name" value="HTH_ARAC_FAMILY_2"/>
    <property type="match status" value="1"/>
</dbReference>
<feature type="transmembrane region" description="Helical" evidence="4">
    <location>
        <begin position="61"/>
        <end position="81"/>
    </location>
</feature>
<organism evidence="6 7">
    <name type="scientific">Pedobacter gandavensis</name>
    <dbReference type="NCBI Taxonomy" id="2679963"/>
    <lineage>
        <taxon>Bacteria</taxon>
        <taxon>Pseudomonadati</taxon>
        <taxon>Bacteroidota</taxon>
        <taxon>Sphingobacteriia</taxon>
        <taxon>Sphingobacteriales</taxon>
        <taxon>Sphingobacteriaceae</taxon>
        <taxon>Pedobacter</taxon>
    </lineage>
</organism>
<feature type="domain" description="HTH araC/xylS-type" evidence="5">
    <location>
        <begin position="269"/>
        <end position="377"/>
    </location>
</feature>
<keyword evidence="2" id="KW-0238">DNA-binding</keyword>
<comment type="caution">
    <text evidence="6">The sequence shown here is derived from an EMBL/GenBank/DDBJ whole genome shotgun (WGS) entry which is preliminary data.</text>
</comment>
<dbReference type="InterPro" id="IPR018062">
    <property type="entry name" value="HTH_AraC-typ_CS"/>
</dbReference>
<dbReference type="PROSITE" id="PS00041">
    <property type="entry name" value="HTH_ARAC_FAMILY_1"/>
    <property type="match status" value="1"/>
</dbReference>
<reference evidence="6 7" key="1">
    <citation type="submission" date="2019-11" db="EMBL/GenBank/DDBJ databases">
        <title>Description of Pedobacter sp. LMG 31462T.</title>
        <authorList>
            <person name="Carlier A."/>
            <person name="Qi S."/>
            <person name="Vandamme P."/>
        </authorList>
    </citation>
    <scope>NUCLEOTIDE SEQUENCE [LARGE SCALE GENOMIC DNA]</scope>
    <source>
        <strain evidence="6 7">LMG 31462</strain>
    </source>
</reference>
<gene>
    <name evidence="6" type="ORF">GM920_03235</name>
</gene>
<feature type="transmembrane region" description="Helical" evidence="4">
    <location>
        <begin position="135"/>
        <end position="153"/>
    </location>
</feature>
<keyword evidence="4" id="KW-1133">Transmembrane helix</keyword>
<evidence type="ECO:0000256" key="4">
    <source>
        <dbReference type="SAM" id="Phobius"/>
    </source>
</evidence>
<dbReference type="PRINTS" id="PR00032">
    <property type="entry name" value="HTHARAC"/>
</dbReference>
<dbReference type="EMBL" id="WNXC01000001">
    <property type="protein sequence ID" value="MBB2147919.1"/>
    <property type="molecule type" value="Genomic_DNA"/>
</dbReference>
<feature type="transmembrane region" description="Helical" evidence="4">
    <location>
        <begin position="93"/>
        <end position="115"/>
    </location>
</feature>
<feature type="transmembrane region" description="Helical" evidence="4">
    <location>
        <begin position="213"/>
        <end position="233"/>
    </location>
</feature>
<evidence type="ECO:0000313" key="6">
    <source>
        <dbReference type="EMBL" id="MBB2147919.1"/>
    </source>
</evidence>
<evidence type="ECO:0000256" key="2">
    <source>
        <dbReference type="ARBA" id="ARBA00023125"/>
    </source>
</evidence>
<dbReference type="InterPro" id="IPR020449">
    <property type="entry name" value="Tscrpt_reg_AraC-type_HTH"/>
</dbReference>
<keyword evidence="1" id="KW-0805">Transcription regulation</keyword>
<feature type="transmembrane region" description="Helical" evidence="4">
    <location>
        <begin position="183"/>
        <end position="207"/>
    </location>
</feature>
<dbReference type="PANTHER" id="PTHR43280:SF29">
    <property type="entry name" value="ARAC-FAMILY TRANSCRIPTIONAL REGULATOR"/>
    <property type="match status" value="1"/>
</dbReference>
<dbReference type="InterPro" id="IPR018060">
    <property type="entry name" value="HTH_AraC"/>
</dbReference>
<dbReference type="Pfam" id="PF12833">
    <property type="entry name" value="HTH_18"/>
    <property type="match status" value="1"/>
</dbReference>
<evidence type="ECO:0000256" key="1">
    <source>
        <dbReference type="ARBA" id="ARBA00023015"/>
    </source>
</evidence>
<evidence type="ECO:0000313" key="7">
    <source>
        <dbReference type="Proteomes" id="UP000636110"/>
    </source>
</evidence>
<dbReference type="SUPFAM" id="SSF46689">
    <property type="entry name" value="Homeodomain-like"/>
    <property type="match status" value="1"/>
</dbReference>
<feature type="transmembrane region" description="Helical" evidence="4">
    <location>
        <begin position="33"/>
        <end position="49"/>
    </location>
</feature>
<dbReference type="Gene3D" id="1.10.10.60">
    <property type="entry name" value="Homeodomain-like"/>
    <property type="match status" value="2"/>
</dbReference>
<keyword evidence="4" id="KW-0812">Transmembrane</keyword>
<accession>A0ABR6ERP0</accession>
<evidence type="ECO:0000259" key="5">
    <source>
        <dbReference type="PROSITE" id="PS01124"/>
    </source>
</evidence>
<protein>
    <submittedName>
        <fullName evidence="6">Helix-turn-helix domain-containing protein</fullName>
    </submittedName>
</protein>
<keyword evidence="4" id="KW-0472">Membrane</keyword>
<dbReference type="Proteomes" id="UP000636110">
    <property type="component" value="Unassembled WGS sequence"/>
</dbReference>
<dbReference type="SMART" id="SM00342">
    <property type="entry name" value="HTH_ARAC"/>
    <property type="match status" value="1"/>
</dbReference>
<dbReference type="InterPro" id="IPR009057">
    <property type="entry name" value="Homeodomain-like_sf"/>
</dbReference>
<sequence length="396" mass="45430">MLLKSIIFTGSIQGLFLILLLKTKKANSYPDRILMLWLAIISIQLMFYYDSLSNDPLTPGLLKILAFSLPLLNSAIFYLYIKSLAFGWEFEKKTWIHVLPYLFFNALSFSIYFLWPGGIEIHYGFPRFSTAIPPILGQTVTMMMALVPAYYIYKSFQAVKRYQKLLPDHYSYTEKINLTWLKWIMLSLVILFVVLFLVIKYGIVLGLLQPENLFAVVGSVLSFYVFFIGYAGLRQTTNLSNIGIKNSITNELTTKESYKKSGITELQSDQLFKQLSVHMENQKPFLDEALSLSILAEQLEVTANQLSQVINQQAGTNFFNYVNGYRIAMAKQRLADPAFTHFSILGIAYDCGFRSKSSFNKLFKEQTNTTPSEYQKLSKTLLKESEPTFQDVRRPN</sequence>
<proteinExistence type="predicted"/>
<dbReference type="PANTHER" id="PTHR43280">
    <property type="entry name" value="ARAC-FAMILY TRANSCRIPTIONAL REGULATOR"/>
    <property type="match status" value="1"/>
</dbReference>
<keyword evidence="3" id="KW-0804">Transcription</keyword>
<dbReference type="RefSeq" id="WP_235964475.1">
    <property type="nucleotide sequence ID" value="NZ_WNXC01000001.1"/>
</dbReference>